<evidence type="ECO:0000313" key="1">
    <source>
        <dbReference type="EMBL" id="KAG8467587.1"/>
    </source>
</evidence>
<reference evidence="1" key="1">
    <citation type="submission" date="2021-05" db="EMBL/GenBank/DDBJ databases">
        <title>The genome of the haptophyte Pavlova lutheri (Diacronema luteri, Pavlovales) - a model for lipid biosynthesis in eukaryotic algae.</title>
        <authorList>
            <person name="Hulatt C.J."/>
            <person name="Posewitz M.C."/>
        </authorList>
    </citation>
    <scope>NUCLEOTIDE SEQUENCE</scope>
    <source>
        <strain evidence="1">NIVA-4/92</strain>
    </source>
</reference>
<keyword evidence="2" id="KW-1185">Reference proteome</keyword>
<protein>
    <submittedName>
        <fullName evidence="1">Uncharacterized protein</fullName>
    </submittedName>
</protein>
<proteinExistence type="predicted"/>
<dbReference type="Gene3D" id="3.40.50.880">
    <property type="match status" value="1"/>
</dbReference>
<sequence>MGCANSVLRGGDIVLTSNGISSPKLEREWMLLMLARKGVTLQPGDAELPPGALKSKYLSFFQSLKFLVFSEPTYFMKPVPYGDTTILRWLGWEGGELRADGELNTFFHHSLRNPLNRPGGFAVPEPNITHVSMWDKPWLLTGGKCVYEDSKLKAGEICTDAEVAPYLELLAEVRRTYDAIKESERTGVLASLSRALGFGALPKPGDAPLAKRLWEASKQLNDFYGVHTDKWIKAQLDAHDVVIFNGGDVMMGNLSCQINRRVADTIATHVRAGKILYLGRSAGTMIAMKSVEMSAEVSDDWLAHMSCGESAREGLHYSNNDLDEDGVSSNVLGGMPLIRATVAMRPHFVAGEMGAKVHAKALLAEKEFEKERRREVDDATVARSKDADLETAVALANQVGTSRTQDNPIFIPMWDGQALHCHVSVLGDETFSAAGARMYVKPDEIDLMAPI</sequence>
<gene>
    <name evidence="1" type="ORF">KFE25_006639</name>
</gene>
<organism evidence="1 2">
    <name type="scientific">Diacronema lutheri</name>
    <name type="common">Unicellular marine alga</name>
    <name type="synonym">Monochrysis lutheri</name>
    <dbReference type="NCBI Taxonomy" id="2081491"/>
    <lineage>
        <taxon>Eukaryota</taxon>
        <taxon>Haptista</taxon>
        <taxon>Haptophyta</taxon>
        <taxon>Pavlovophyceae</taxon>
        <taxon>Pavlovales</taxon>
        <taxon>Pavlovaceae</taxon>
        <taxon>Diacronema</taxon>
    </lineage>
</organism>
<evidence type="ECO:0000313" key="2">
    <source>
        <dbReference type="Proteomes" id="UP000751190"/>
    </source>
</evidence>
<accession>A0A8J6CAF8</accession>
<dbReference type="EMBL" id="JAGTXO010000005">
    <property type="protein sequence ID" value="KAG8467587.1"/>
    <property type="molecule type" value="Genomic_DNA"/>
</dbReference>
<dbReference type="OrthoDB" id="10052168at2759"/>
<dbReference type="Proteomes" id="UP000751190">
    <property type="component" value="Unassembled WGS sequence"/>
</dbReference>
<dbReference type="InterPro" id="IPR029062">
    <property type="entry name" value="Class_I_gatase-like"/>
</dbReference>
<dbReference type="AlphaFoldDB" id="A0A8J6CAF8"/>
<comment type="caution">
    <text evidence="1">The sequence shown here is derived from an EMBL/GenBank/DDBJ whole genome shotgun (WGS) entry which is preliminary data.</text>
</comment>
<name>A0A8J6CAF8_DIALT</name>